<dbReference type="EMBL" id="CP013244">
    <property type="protein sequence ID" value="ANP45947.1"/>
    <property type="molecule type" value="Genomic_DNA"/>
</dbReference>
<accession>A0A1B1AHB9</accession>
<dbReference type="AlphaFoldDB" id="A0A1B1AHB9"/>
<evidence type="ECO:0000313" key="3">
    <source>
        <dbReference type="Proteomes" id="UP000092498"/>
    </source>
</evidence>
<feature type="region of interest" description="Disordered" evidence="1">
    <location>
        <begin position="86"/>
        <end position="106"/>
    </location>
</feature>
<feature type="compositionally biased region" description="Polar residues" evidence="1">
    <location>
        <begin position="242"/>
        <end position="252"/>
    </location>
</feature>
<protein>
    <submittedName>
        <fullName evidence="2">Uncharacterized protein</fullName>
    </submittedName>
</protein>
<organism evidence="2 3">
    <name type="scientific">Candidatus Viadribacter manganicus</name>
    <dbReference type="NCBI Taxonomy" id="1759059"/>
    <lineage>
        <taxon>Bacteria</taxon>
        <taxon>Pseudomonadati</taxon>
        <taxon>Pseudomonadota</taxon>
        <taxon>Alphaproteobacteria</taxon>
        <taxon>Hyphomonadales</taxon>
        <taxon>Hyphomonadaceae</taxon>
        <taxon>Candidatus Viadribacter</taxon>
    </lineage>
</organism>
<proteinExistence type="predicted"/>
<reference evidence="2 3" key="1">
    <citation type="submission" date="2015-11" db="EMBL/GenBank/DDBJ databases">
        <title>Whole-Genome Sequence of Candidatus Oderbacter manganicum from the National Park Lower Oder Valley, Germany.</title>
        <authorList>
            <person name="Braun B."/>
            <person name="Liere K."/>
            <person name="Szewzyk U."/>
        </authorList>
    </citation>
    <scope>NUCLEOTIDE SEQUENCE [LARGE SCALE GENOMIC DNA]</scope>
    <source>
        <strain evidence="2 3">OTSz_A_272</strain>
    </source>
</reference>
<dbReference type="OrthoDB" id="9846580at2"/>
<dbReference type="Proteomes" id="UP000092498">
    <property type="component" value="Chromosome"/>
</dbReference>
<keyword evidence="3" id="KW-1185">Reference proteome</keyword>
<name>A0A1B1AHB9_9PROT</name>
<dbReference type="InParanoid" id="A0A1B1AHB9"/>
<gene>
    <name evidence="2" type="ORF">ATE48_08450</name>
</gene>
<evidence type="ECO:0000256" key="1">
    <source>
        <dbReference type="SAM" id="MobiDB-lite"/>
    </source>
</evidence>
<dbReference type="RefSeq" id="WP_066770102.1">
    <property type="nucleotide sequence ID" value="NZ_CP013244.1"/>
</dbReference>
<evidence type="ECO:0000313" key="2">
    <source>
        <dbReference type="EMBL" id="ANP45947.1"/>
    </source>
</evidence>
<sequence>MPKSVLSGFVTSTRALLVAQLVVCVGAIALAGWTLSVTGQVLRERNRLQERVIQLEEAMAASGVIAPPPTAVVAAPTPSDAAYPGSIANARPPTSDAAPNTASAEADPRNIGSVINSLFGPAPPLSTVVIHVRSQADLAAAEAIARALQSESVRALINVMTASDQRPSGYAYFDGRQSRAAADIVARFHDLAREQQVAQWSAQLRGTALPAVGEYTADRLDIVLPPLPLPLPPPPPPPVETPATTVAITPQP</sequence>
<feature type="region of interest" description="Disordered" evidence="1">
    <location>
        <begin position="229"/>
        <end position="252"/>
    </location>
</feature>
<dbReference type="KEGG" id="cbot:ATE48_08450"/>
<feature type="compositionally biased region" description="Pro residues" evidence="1">
    <location>
        <begin position="229"/>
        <end position="240"/>
    </location>
</feature>
<dbReference type="STRING" id="1759059.ATE48_08450"/>